<name>A0A2X1Z4Y5_PROMI</name>
<organism evidence="2 4">
    <name type="scientific">Proteus mirabilis</name>
    <dbReference type="NCBI Taxonomy" id="584"/>
    <lineage>
        <taxon>Bacteria</taxon>
        <taxon>Pseudomonadati</taxon>
        <taxon>Pseudomonadota</taxon>
        <taxon>Gammaproteobacteria</taxon>
        <taxon>Enterobacterales</taxon>
        <taxon>Morganellaceae</taxon>
        <taxon>Proteus</taxon>
    </lineage>
</organism>
<dbReference type="EMBL" id="UAUE01000003">
    <property type="protein sequence ID" value="SPY94599.1"/>
    <property type="molecule type" value="Genomic_DNA"/>
</dbReference>
<evidence type="ECO:0000313" key="1">
    <source>
        <dbReference type="EMBL" id="MEY2344286.1"/>
    </source>
</evidence>
<gene>
    <name evidence="1" type="ORF">I3679_009685</name>
    <name evidence="2" type="ORF">NCTC10975_00944</name>
    <name evidence="3" type="ORF">NCTC11938_00704</name>
</gene>
<dbReference type="EMBL" id="JADQCH020000001">
    <property type="protein sequence ID" value="MEY2344286.1"/>
    <property type="molecule type" value="Genomic_DNA"/>
</dbReference>
<accession>A0A2X1Z4Y5</accession>
<reference evidence="4 5" key="1">
    <citation type="submission" date="2018-06" db="EMBL/GenBank/DDBJ databases">
        <authorList>
            <consortium name="Pathogen Informatics"/>
            <person name="Doyle S."/>
        </authorList>
    </citation>
    <scope>NUCLEOTIDE SEQUENCE [LARGE SCALE GENOMIC DNA]</scope>
    <source>
        <strain evidence="2 4">NCTC10975</strain>
        <strain evidence="3 5">NCTC11938</strain>
    </source>
</reference>
<dbReference type="AlphaFoldDB" id="A0A2X1Z4Y5"/>
<dbReference type="OrthoDB" id="6456117at2"/>
<evidence type="ECO:0000313" key="5">
    <source>
        <dbReference type="Proteomes" id="UP000254191"/>
    </source>
</evidence>
<reference evidence="1" key="2">
    <citation type="submission" date="2021-05" db="EMBL/GenBank/DDBJ databases">
        <title>First report of NDM-5 and VEB-6 producing Proteus mirabilis isolated from blood of a sepsis patient in Kolkata, India.</title>
        <authorList>
            <person name="Halder G."/>
            <person name="Chaudhuri B."/>
            <person name="Dutta S."/>
        </authorList>
    </citation>
    <scope>NUCLEOTIDE SEQUENCE [LARGE SCALE GENOMIC DNA]</scope>
    <source>
        <strain evidence="1">7049</strain>
    </source>
</reference>
<dbReference type="Proteomes" id="UP000251485">
    <property type="component" value="Unassembled WGS sequence"/>
</dbReference>
<dbReference type="EMBL" id="UGTS01000004">
    <property type="protein sequence ID" value="SUC18378.1"/>
    <property type="molecule type" value="Genomic_DNA"/>
</dbReference>
<sequence>MNWSFILILALFVVVGCVDKERNTSGSIEKVATEIATPTVQYHHDESRYPTFMLSKQSRFEMQAKEEKQKFNQLFKFGFEEPTTSTNSEYSYKKEQRIRKNDQSMIILPEAIPVWNKDKQEVEVKWSYRPKYVFDAY</sequence>
<dbReference type="GeneID" id="6802998"/>
<proteinExistence type="predicted"/>
<protein>
    <submittedName>
        <fullName evidence="2">Lipoprotein</fullName>
    </submittedName>
</protein>
<keyword evidence="2" id="KW-0449">Lipoprotein</keyword>
<evidence type="ECO:0000313" key="3">
    <source>
        <dbReference type="EMBL" id="SUC18378.1"/>
    </source>
</evidence>
<dbReference type="Proteomes" id="UP000254191">
    <property type="component" value="Unassembled WGS sequence"/>
</dbReference>
<evidence type="ECO:0000313" key="2">
    <source>
        <dbReference type="EMBL" id="SPY94599.1"/>
    </source>
</evidence>
<dbReference type="RefSeq" id="WP_004242537.1">
    <property type="nucleotide sequence ID" value="NZ_ABFCQN020000089.1"/>
</dbReference>
<evidence type="ECO:0000313" key="4">
    <source>
        <dbReference type="Proteomes" id="UP000251485"/>
    </source>
</evidence>